<dbReference type="Proteomes" id="UP000183461">
    <property type="component" value="Unassembled WGS sequence"/>
</dbReference>
<keyword evidence="7 9" id="KW-0460">Magnesium</keyword>
<feature type="binding site" evidence="9">
    <location>
        <begin position="13"/>
        <end position="18"/>
    </location>
    <ligand>
        <name>ATP</name>
        <dbReference type="ChEBI" id="CHEBI:30616"/>
    </ligand>
</feature>
<sequence>MNKGIFVTGTGTDIGKTFVTALLVRKLHNAGCATAYFKAAVSGNERDENGRLIPGDAAYVKKISGISQPLDTMCPYIYETAVSPHLASRIEGDPVEISTVREQFQKICDEYEYVICEGSGGIVCPIRCDDKKIMLEDIIKALGLPTIIVADAGLGTINSVVLTCEYMKAHGLEIRGLILNNFHKGDVMEEDNKLMCEKLTGLPVIACVGETDTDIDISEDVLKRICDRGEKYDLVSIRSDENT</sequence>
<keyword evidence="3 9" id="KW-0479">Metal-binding</keyword>
<proteinExistence type="inferred from homology"/>
<feature type="binding site" evidence="9">
    <location>
        <begin position="117"/>
        <end position="120"/>
    </location>
    <ligand>
        <name>ATP</name>
        <dbReference type="ChEBI" id="CHEBI:30616"/>
    </ligand>
</feature>
<dbReference type="InterPro" id="IPR004472">
    <property type="entry name" value="DTB_synth_BioD"/>
</dbReference>
<evidence type="ECO:0000256" key="8">
    <source>
        <dbReference type="ARBA" id="ARBA00047386"/>
    </source>
</evidence>
<accession>A0A1K1NGK6</accession>
<evidence type="ECO:0000256" key="7">
    <source>
        <dbReference type="ARBA" id="ARBA00022842"/>
    </source>
</evidence>
<evidence type="ECO:0000256" key="4">
    <source>
        <dbReference type="ARBA" id="ARBA00022741"/>
    </source>
</evidence>
<evidence type="ECO:0000256" key="6">
    <source>
        <dbReference type="ARBA" id="ARBA00022840"/>
    </source>
</evidence>
<dbReference type="GO" id="GO:0005524">
    <property type="term" value="F:ATP binding"/>
    <property type="evidence" value="ECO:0007669"/>
    <property type="project" value="UniProtKB-UniRule"/>
</dbReference>
<name>A0A1K1NGK6_RUMFL</name>
<keyword evidence="2 9" id="KW-0436">Ligase</keyword>
<evidence type="ECO:0000313" key="10">
    <source>
        <dbReference type="EMBL" id="SFW34397.1"/>
    </source>
</evidence>
<dbReference type="EMBL" id="FPIP01000004">
    <property type="protein sequence ID" value="SFW34397.1"/>
    <property type="molecule type" value="Genomic_DNA"/>
</dbReference>
<dbReference type="UniPathway" id="UPA00078">
    <property type="reaction ID" value="UER00161"/>
</dbReference>
<comment type="function">
    <text evidence="9">Catalyzes a mechanistically unusual reaction, the ATP-dependent insertion of CO2 between the N7 and N8 nitrogen atoms of 7,8-diaminopelargonic acid (DAPA, also called 7,8-diammoniononanoate) to form a ureido ring.</text>
</comment>
<dbReference type="RefSeq" id="WP_072300242.1">
    <property type="nucleotide sequence ID" value="NZ_FPIP01000004.1"/>
</dbReference>
<dbReference type="GO" id="GO:0009102">
    <property type="term" value="P:biotin biosynthetic process"/>
    <property type="evidence" value="ECO:0007669"/>
    <property type="project" value="UniProtKB-UniRule"/>
</dbReference>
<protein>
    <recommendedName>
        <fullName evidence="9">ATP-dependent dethiobiotin synthetase BioD</fullName>
        <ecNumber evidence="9">6.3.3.3</ecNumber>
    </recommendedName>
    <alternativeName>
        <fullName evidence="9">DTB synthetase</fullName>
        <shortName evidence="9">DTBS</shortName>
    </alternativeName>
    <alternativeName>
        <fullName evidence="9">Dethiobiotin synthase</fullName>
    </alternativeName>
</protein>
<dbReference type="GO" id="GO:0005829">
    <property type="term" value="C:cytosol"/>
    <property type="evidence" value="ECO:0007669"/>
    <property type="project" value="TreeGrafter"/>
</dbReference>
<evidence type="ECO:0000256" key="9">
    <source>
        <dbReference type="HAMAP-Rule" id="MF_00336"/>
    </source>
</evidence>
<evidence type="ECO:0000313" key="11">
    <source>
        <dbReference type="Proteomes" id="UP000183461"/>
    </source>
</evidence>
<feature type="binding site" evidence="9">
    <location>
        <begin position="180"/>
        <end position="181"/>
    </location>
    <ligand>
        <name>ATP</name>
        <dbReference type="ChEBI" id="CHEBI:30616"/>
    </ligand>
</feature>
<keyword evidence="1 9" id="KW-0963">Cytoplasm</keyword>
<dbReference type="Gene3D" id="3.40.50.300">
    <property type="entry name" value="P-loop containing nucleotide triphosphate hydrolases"/>
    <property type="match status" value="1"/>
</dbReference>
<dbReference type="GO" id="GO:0004141">
    <property type="term" value="F:dethiobiotin synthase activity"/>
    <property type="evidence" value="ECO:0007669"/>
    <property type="project" value="UniProtKB-UniRule"/>
</dbReference>
<comment type="catalytic activity">
    <reaction evidence="8">
        <text>(7R,8S)-8-amino-7-(carboxyamino)nonanoate + ATP = (4R,5S)-dethiobiotin + ADP + phosphate + H(+)</text>
        <dbReference type="Rhea" id="RHEA:63684"/>
        <dbReference type="ChEBI" id="CHEBI:15378"/>
        <dbReference type="ChEBI" id="CHEBI:30616"/>
        <dbReference type="ChEBI" id="CHEBI:43474"/>
        <dbReference type="ChEBI" id="CHEBI:149470"/>
        <dbReference type="ChEBI" id="CHEBI:149473"/>
        <dbReference type="ChEBI" id="CHEBI:456216"/>
    </reaction>
</comment>
<dbReference type="PANTHER" id="PTHR43210">
    <property type="entry name" value="DETHIOBIOTIN SYNTHETASE"/>
    <property type="match status" value="1"/>
</dbReference>
<comment type="subunit">
    <text evidence="9">Homodimer.</text>
</comment>
<feature type="binding site" evidence="9">
    <location>
        <position position="117"/>
    </location>
    <ligand>
        <name>Mg(2+)</name>
        <dbReference type="ChEBI" id="CHEBI:18420"/>
    </ligand>
</feature>
<comment type="caution">
    <text evidence="9">Lacks conserved residue(s) required for the propagation of feature annotation.</text>
</comment>
<evidence type="ECO:0000256" key="5">
    <source>
        <dbReference type="ARBA" id="ARBA00022756"/>
    </source>
</evidence>
<comment type="subcellular location">
    <subcellularLocation>
        <location evidence="9">Cytoplasm</location>
    </subcellularLocation>
</comment>
<evidence type="ECO:0000256" key="2">
    <source>
        <dbReference type="ARBA" id="ARBA00022598"/>
    </source>
</evidence>
<reference evidence="10 11" key="1">
    <citation type="submission" date="2016-11" db="EMBL/GenBank/DDBJ databases">
        <authorList>
            <person name="Jaros S."/>
            <person name="Januszkiewicz K."/>
            <person name="Wedrychowicz H."/>
        </authorList>
    </citation>
    <scope>NUCLEOTIDE SEQUENCE [LARGE SCALE GENOMIC DNA]</scope>
    <source>
        <strain evidence="10 11">YL228</strain>
    </source>
</reference>
<comment type="cofactor">
    <cofactor evidence="9">
        <name>Mg(2+)</name>
        <dbReference type="ChEBI" id="CHEBI:18420"/>
    </cofactor>
</comment>
<dbReference type="EC" id="6.3.3.3" evidence="9"/>
<dbReference type="GO" id="GO:0000287">
    <property type="term" value="F:magnesium ion binding"/>
    <property type="evidence" value="ECO:0007669"/>
    <property type="project" value="UniProtKB-UniRule"/>
</dbReference>
<gene>
    <name evidence="9" type="primary">bioD</name>
    <name evidence="10" type="ORF">SAMN02910280_1982</name>
</gene>
<dbReference type="HAMAP" id="MF_00336">
    <property type="entry name" value="BioD"/>
    <property type="match status" value="1"/>
</dbReference>
<evidence type="ECO:0000256" key="1">
    <source>
        <dbReference type="ARBA" id="ARBA00022490"/>
    </source>
</evidence>
<dbReference type="NCBIfam" id="TIGR00347">
    <property type="entry name" value="bioD"/>
    <property type="match status" value="1"/>
</dbReference>
<keyword evidence="5 9" id="KW-0093">Biotin biosynthesis</keyword>
<comment type="catalytic activity">
    <reaction evidence="9">
        <text>(7R,8S)-7,8-diammoniononanoate + CO2 + ATP = (4R,5S)-dethiobiotin + ADP + phosphate + 3 H(+)</text>
        <dbReference type="Rhea" id="RHEA:15805"/>
        <dbReference type="ChEBI" id="CHEBI:15378"/>
        <dbReference type="ChEBI" id="CHEBI:16526"/>
        <dbReference type="ChEBI" id="CHEBI:30616"/>
        <dbReference type="ChEBI" id="CHEBI:43474"/>
        <dbReference type="ChEBI" id="CHEBI:149469"/>
        <dbReference type="ChEBI" id="CHEBI:149473"/>
        <dbReference type="ChEBI" id="CHEBI:456216"/>
        <dbReference type="EC" id="6.3.3.3"/>
    </reaction>
</comment>
<keyword evidence="4 9" id="KW-0547">Nucleotide-binding</keyword>
<feature type="binding site" evidence="9">
    <location>
        <position position="42"/>
    </location>
    <ligand>
        <name>substrate</name>
    </ligand>
</feature>
<feature type="binding site" evidence="9">
    <location>
        <position position="56"/>
    </location>
    <ligand>
        <name>ATP</name>
        <dbReference type="ChEBI" id="CHEBI:30616"/>
    </ligand>
</feature>
<feature type="binding site" evidence="9">
    <location>
        <position position="56"/>
    </location>
    <ligand>
        <name>Mg(2+)</name>
        <dbReference type="ChEBI" id="CHEBI:18420"/>
    </ligand>
</feature>
<dbReference type="InterPro" id="IPR027417">
    <property type="entry name" value="P-loop_NTPase"/>
</dbReference>
<dbReference type="PANTHER" id="PTHR43210:SF2">
    <property type="entry name" value="ATP-DEPENDENT DETHIOBIOTIN SYNTHETASE BIOD 2"/>
    <property type="match status" value="1"/>
</dbReference>
<evidence type="ECO:0000256" key="3">
    <source>
        <dbReference type="ARBA" id="ARBA00022723"/>
    </source>
</evidence>
<dbReference type="Pfam" id="PF13500">
    <property type="entry name" value="AAA_26"/>
    <property type="match status" value="1"/>
</dbReference>
<organism evidence="10 11">
    <name type="scientific">Ruminococcus flavefaciens</name>
    <dbReference type="NCBI Taxonomy" id="1265"/>
    <lineage>
        <taxon>Bacteria</taxon>
        <taxon>Bacillati</taxon>
        <taxon>Bacillota</taxon>
        <taxon>Clostridia</taxon>
        <taxon>Eubacteriales</taxon>
        <taxon>Oscillospiraceae</taxon>
        <taxon>Ruminococcus</taxon>
    </lineage>
</organism>
<dbReference type="PIRSF" id="PIRSF006755">
    <property type="entry name" value="DTB_synth"/>
    <property type="match status" value="1"/>
</dbReference>
<dbReference type="AlphaFoldDB" id="A0A1K1NGK6"/>
<comment type="similarity">
    <text evidence="9">Belongs to the dethiobiotin synthetase family.</text>
</comment>
<comment type="pathway">
    <text evidence="9">Cofactor biosynthesis; biotin biosynthesis; biotin from 7,8-diaminononanoate: step 1/2.</text>
</comment>
<dbReference type="CDD" id="cd03109">
    <property type="entry name" value="DTBS"/>
    <property type="match status" value="1"/>
</dbReference>
<dbReference type="SUPFAM" id="SSF52540">
    <property type="entry name" value="P-loop containing nucleoside triphosphate hydrolases"/>
    <property type="match status" value="1"/>
</dbReference>
<feature type="binding site" evidence="9">
    <location>
        <position position="17"/>
    </location>
    <ligand>
        <name>Mg(2+)</name>
        <dbReference type="ChEBI" id="CHEBI:18420"/>
    </ligand>
</feature>
<keyword evidence="6 9" id="KW-0067">ATP-binding</keyword>
<feature type="active site" evidence="9">
    <location>
        <position position="38"/>
    </location>
</feature>